<evidence type="ECO:0000256" key="5">
    <source>
        <dbReference type="ARBA" id="ARBA00048718"/>
    </source>
</evidence>
<evidence type="ECO:0000256" key="2">
    <source>
        <dbReference type="ARBA" id="ARBA00022679"/>
    </source>
</evidence>
<evidence type="ECO:0000256" key="1">
    <source>
        <dbReference type="ARBA" id="ARBA00012386"/>
    </source>
</evidence>
<dbReference type="GO" id="GO:0016432">
    <property type="term" value="F:tRNA-uridine aminocarboxypropyltransferase activity"/>
    <property type="evidence" value="ECO:0007669"/>
    <property type="project" value="UniProtKB-EC"/>
</dbReference>
<dbReference type="AlphaFoldDB" id="A0AAD8INU3"/>
<keyword evidence="3" id="KW-0949">S-adenosyl-L-methionine</keyword>
<gene>
    <name evidence="7" type="ORF">POM88_017074</name>
</gene>
<reference evidence="7" key="2">
    <citation type="submission" date="2023-05" db="EMBL/GenBank/DDBJ databases">
        <authorList>
            <person name="Schelkunov M.I."/>
        </authorList>
    </citation>
    <scope>NUCLEOTIDE SEQUENCE</scope>
    <source>
        <strain evidence="7">Hsosn_3</strain>
        <tissue evidence="7">Leaf</tissue>
    </source>
</reference>
<dbReference type="InterPro" id="IPR039262">
    <property type="entry name" value="DTWD2/TAPT"/>
</dbReference>
<dbReference type="PANTHER" id="PTHR21392">
    <property type="entry name" value="TRNA-URIDINE AMINOCARBOXYPROPYLTRANSFERASE 2"/>
    <property type="match status" value="1"/>
</dbReference>
<evidence type="ECO:0000313" key="8">
    <source>
        <dbReference type="Proteomes" id="UP001237642"/>
    </source>
</evidence>
<proteinExistence type="predicted"/>
<reference evidence="7" key="1">
    <citation type="submission" date="2023-02" db="EMBL/GenBank/DDBJ databases">
        <title>Genome of toxic invasive species Heracleum sosnowskyi carries increased number of genes despite the absence of recent whole-genome duplications.</title>
        <authorList>
            <person name="Schelkunov M."/>
            <person name="Shtratnikova V."/>
            <person name="Makarenko M."/>
            <person name="Klepikova A."/>
            <person name="Omelchenko D."/>
            <person name="Novikova G."/>
            <person name="Obukhova E."/>
            <person name="Bogdanov V."/>
            <person name="Penin A."/>
            <person name="Logacheva M."/>
        </authorList>
    </citation>
    <scope>NUCLEOTIDE SEQUENCE</scope>
    <source>
        <strain evidence="7">Hsosn_3</strain>
        <tissue evidence="7">Leaf</tissue>
    </source>
</reference>
<keyword evidence="2" id="KW-0808">Transferase</keyword>
<dbReference type="Pfam" id="PF03942">
    <property type="entry name" value="DTW"/>
    <property type="match status" value="1"/>
</dbReference>
<sequence length="391" mass="44491">MLSSGSSFRALTLKRLDNYKNALKLINPNCCFLFLSAKTLMEETSSFAVSSPSRQFHGDSTISVQEWQSWGTSSPVPSMVSEIVEDLKLLEEESNAQITFGGHGGKIQGELKITEDKKHRAKYQSLKDSEEKIQFFSARQVACRLLGSRGYLCQKCWLPKEDCMCSKIRHCSAWEGMRFWVYMHPKDFLRQNNTGKLLWQIFGVQAASLSIFGIIEHEEIMWNEFMRAGKKNVWCLYPNKDAAANSVQDIFSRDTSTDPEISTMMATHNEIMHFILIDGTWSNSAAMFRRLKDRANLVWKEDLPCISLTTGASAMHKLRPQPSWDRTCTAAAAASLLFELQSVPQLSSFELEEHGEAVEDGLESLLEALTVRRLRRGRSITRKVRHNRDIC</sequence>
<organism evidence="7 8">
    <name type="scientific">Heracleum sosnowskyi</name>
    <dbReference type="NCBI Taxonomy" id="360622"/>
    <lineage>
        <taxon>Eukaryota</taxon>
        <taxon>Viridiplantae</taxon>
        <taxon>Streptophyta</taxon>
        <taxon>Embryophyta</taxon>
        <taxon>Tracheophyta</taxon>
        <taxon>Spermatophyta</taxon>
        <taxon>Magnoliopsida</taxon>
        <taxon>eudicotyledons</taxon>
        <taxon>Gunneridae</taxon>
        <taxon>Pentapetalae</taxon>
        <taxon>asterids</taxon>
        <taxon>campanulids</taxon>
        <taxon>Apiales</taxon>
        <taxon>Apiaceae</taxon>
        <taxon>Apioideae</taxon>
        <taxon>apioid superclade</taxon>
        <taxon>Tordylieae</taxon>
        <taxon>Tordyliinae</taxon>
        <taxon>Heracleum</taxon>
    </lineage>
</organism>
<dbReference type="InterPro" id="IPR005636">
    <property type="entry name" value="DTW"/>
</dbReference>
<evidence type="ECO:0000256" key="4">
    <source>
        <dbReference type="ARBA" id="ARBA00022694"/>
    </source>
</evidence>
<dbReference type="EC" id="2.5.1.25" evidence="1"/>
<evidence type="ECO:0000256" key="3">
    <source>
        <dbReference type="ARBA" id="ARBA00022691"/>
    </source>
</evidence>
<feature type="domain" description="DTW" evidence="6">
    <location>
        <begin position="149"/>
        <end position="378"/>
    </location>
</feature>
<comment type="catalytic activity">
    <reaction evidence="5">
        <text>a uridine in tRNA + S-adenosyl-L-methionine = a 3-[(3S)-3-amino-3-carboxypropyl]uridine in tRNA + S-methyl-5'-thioadenosine + H(+)</text>
        <dbReference type="Rhea" id="RHEA:62432"/>
        <dbReference type="Rhea" id="RHEA-COMP:13339"/>
        <dbReference type="Rhea" id="RHEA-COMP:16092"/>
        <dbReference type="ChEBI" id="CHEBI:15378"/>
        <dbReference type="ChEBI" id="CHEBI:17509"/>
        <dbReference type="ChEBI" id="CHEBI:59789"/>
        <dbReference type="ChEBI" id="CHEBI:65315"/>
        <dbReference type="ChEBI" id="CHEBI:82930"/>
        <dbReference type="EC" id="2.5.1.25"/>
    </reaction>
</comment>
<protein>
    <recommendedName>
        <fullName evidence="1">tRNA-uridine aminocarboxypropyltransferase</fullName>
        <ecNumber evidence="1">2.5.1.25</ecNumber>
    </recommendedName>
</protein>
<keyword evidence="4" id="KW-0819">tRNA processing</keyword>
<dbReference type="Proteomes" id="UP001237642">
    <property type="component" value="Unassembled WGS sequence"/>
</dbReference>
<dbReference type="EMBL" id="JAUIZM010000004">
    <property type="protein sequence ID" value="KAK1388896.1"/>
    <property type="molecule type" value="Genomic_DNA"/>
</dbReference>
<dbReference type="GO" id="GO:0008033">
    <property type="term" value="P:tRNA processing"/>
    <property type="evidence" value="ECO:0007669"/>
    <property type="project" value="UniProtKB-KW"/>
</dbReference>
<keyword evidence="8" id="KW-1185">Reference proteome</keyword>
<evidence type="ECO:0000313" key="7">
    <source>
        <dbReference type="EMBL" id="KAK1388896.1"/>
    </source>
</evidence>
<evidence type="ECO:0000259" key="6">
    <source>
        <dbReference type="SMART" id="SM01144"/>
    </source>
</evidence>
<name>A0AAD8INU3_9APIA</name>
<accession>A0AAD8INU3</accession>
<dbReference type="SMART" id="SM01144">
    <property type="entry name" value="DTW"/>
    <property type="match status" value="1"/>
</dbReference>
<dbReference type="PANTHER" id="PTHR21392:SF4">
    <property type="entry name" value="TRNA-URIDINE AMINOCARBOXYPROPYLTRANSFERASE"/>
    <property type="match status" value="1"/>
</dbReference>
<comment type="caution">
    <text evidence="7">The sequence shown here is derived from an EMBL/GenBank/DDBJ whole genome shotgun (WGS) entry which is preliminary data.</text>
</comment>